<dbReference type="Gene3D" id="3.80.10.10">
    <property type="entry name" value="Ribonuclease Inhibitor"/>
    <property type="match status" value="1"/>
</dbReference>
<organism evidence="9 10">
    <name type="scientific">Kingdonia uniflora</name>
    <dbReference type="NCBI Taxonomy" id="39325"/>
    <lineage>
        <taxon>Eukaryota</taxon>
        <taxon>Viridiplantae</taxon>
        <taxon>Streptophyta</taxon>
        <taxon>Embryophyta</taxon>
        <taxon>Tracheophyta</taxon>
        <taxon>Spermatophyta</taxon>
        <taxon>Magnoliopsida</taxon>
        <taxon>Ranunculales</taxon>
        <taxon>Circaeasteraceae</taxon>
        <taxon>Kingdonia</taxon>
    </lineage>
</organism>
<comment type="caution">
    <text evidence="9">The sequence shown here is derived from an EMBL/GenBank/DDBJ whole genome shotgun (WGS) entry which is preliminary data.</text>
</comment>
<dbReference type="EMBL" id="JACGCM010001955">
    <property type="protein sequence ID" value="KAF6146815.1"/>
    <property type="molecule type" value="Genomic_DNA"/>
</dbReference>
<evidence type="ECO:0000256" key="3">
    <source>
        <dbReference type="ARBA" id="ARBA00022692"/>
    </source>
</evidence>
<dbReference type="InterPro" id="IPR046959">
    <property type="entry name" value="PRK1-6/SRF4-like"/>
</dbReference>
<evidence type="ECO:0000313" key="10">
    <source>
        <dbReference type="Proteomes" id="UP000541444"/>
    </source>
</evidence>
<dbReference type="Pfam" id="PF08263">
    <property type="entry name" value="LRRNT_2"/>
    <property type="match status" value="1"/>
</dbReference>
<dbReference type="GO" id="GO:0016020">
    <property type="term" value="C:membrane"/>
    <property type="evidence" value="ECO:0007669"/>
    <property type="project" value="UniProtKB-SubCell"/>
</dbReference>
<dbReference type="PANTHER" id="PTHR48007:SF53">
    <property type="entry name" value="OS01G0711200 PROTEIN"/>
    <property type="match status" value="1"/>
</dbReference>
<sequence>MFILCFTIISVSTSKPHDFEALLAFKASSDHSNSLKSWSNSSKPCSGSWIGVTCKNNNRVTQLVLQNLNLTGSIELLTRLTQLRVLSVKHNNLLCSSSSVLDLSQWRNMKLLYLSYNNLSGEFPIGVTQLLRLRRLDLSNNRFSGRIPVMGLNQLAHLITLRLEENSFTGTLESSRFETMVDFNVSYNKFTANEGVGVGVEDEPIPVNIRLKRRKKFNYKTIFAIVLIDVVAVIALVIGICLYRRNRGNRRKGETNKRIRCNGVKGNDEELVLFEGYKGYKLAELLKGSAEMLGRGSLGTTYKVTMDNGNVLVVKRVMERRKNKKREIEGILREIGALRHRNIASLRAYYCSKDELLLVFDYLPNEVCIVSYMEIGGQEQFCLIGEQG</sequence>
<keyword evidence="6 7" id="KW-0472">Membrane</keyword>
<feature type="transmembrane region" description="Helical" evidence="7">
    <location>
        <begin position="222"/>
        <end position="243"/>
    </location>
</feature>
<dbReference type="InterPro" id="IPR013210">
    <property type="entry name" value="LRR_N_plant-typ"/>
</dbReference>
<dbReference type="Proteomes" id="UP000541444">
    <property type="component" value="Unassembled WGS sequence"/>
</dbReference>
<dbReference type="PROSITE" id="PS50011">
    <property type="entry name" value="PROTEIN_KINASE_DOM"/>
    <property type="match status" value="1"/>
</dbReference>
<evidence type="ECO:0000256" key="5">
    <source>
        <dbReference type="ARBA" id="ARBA00022989"/>
    </source>
</evidence>
<keyword evidence="10" id="KW-1185">Reference proteome</keyword>
<feature type="domain" description="Protein kinase" evidence="8">
    <location>
        <begin position="287"/>
        <end position="388"/>
    </location>
</feature>
<evidence type="ECO:0000256" key="4">
    <source>
        <dbReference type="ARBA" id="ARBA00022737"/>
    </source>
</evidence>
<dbReference type="SUPFAM" id="SSF56112">
    <property type="entry name" value="Protein kinase-like (PK-like)"/>
    <property type="match status" value="1"/>
</dbReference>
<dbReference type="InterPro" id="IPR000719">
    <property type="entry name" value="Prot_kinase_dom"/>
</dbReference>
<dbReference type="GO" id="GO:0005524">
    <property type="term" value="F:ATP binding"/>
    <property type="evidence" value="ECO:0007669"/>
    <property type="project" value="InterPro"/>
</dbReference>
<dbReference type="GO" id="GO:0004672">
    <property type="term" value="F:protein kinase activity"/>
    <property type="evidence" value="ECO:0007669"/>
    <property type="project" value="InterPro"/>
</dbReference>
<evidence type="ECO:0000256" key="1">
    <source>
        <dbReference type="ARBA" id="ARBA00004370"/>
    </source>
</evidence>
<proteinExistence type="predicted"/>
<keyword evidence="5 7" id="KW-1133">Transmembrane helix</keyword>
<keyword evidence="4" id="KW-0677">Repeat</keyword>
<dbReference type="AlphaFoldDB" id="A0A7J7LW18"/>
<comment type="subcellular location">
    <subcellularLocation>
        <location evidence="1">Membrane</location>
    </subcellularLocation>
</comment>
<keyword evidence="3 7" id="KW-0812">Transmembrane</keyword>
<protein>
    <recommendedName>
        <fullName evidence="8">Protein kinase domain-containing protein</fullName>
    </recommendedName>
</protein>
<reference evidence="9 10" key="1">
    <citation type="journal article" date="2020" name="IScience">
        <title>Genome Sequencing of the Endangered Kingdonia uniflora (Circaeasteraceae, Ranunculales) Reveals Potential Mechanisms of Evolutionary Specialization.</title>
        <authorList>
            <person name="Sun Y."/>
            <person name="Deng T."/>
            <person name="Zhang A."/>
            <person name="Moore M.J."/>
            <person name="Landis J.B."/>
            <person name="Lin N."/>
            <person name="Zhang H."/>
            <person name="Zhang X."/>
            <person name="Huang J."/>
            <person name="Zhang X."/>
            <person name="Sun H."/>
            <person name="Wang H."/>
        </authorList>
    </citation>
    <scope>NUCLEOTIDE SEQUENCE [LARGE SCALE GENOMIC DNA]</scope>
    <source>
        <strain evidence="9">TB1705</strain>
        <tissue evidence="9">Leaf</tissue>
    </source>
</reference>
<evidence type="ECO:0000256" key="7">
    <source>
        <dbReference type="SAM" id="Phobius"/>
    </source>
</evidence>
<evidence type="ECO:0000313" key="9">
    <source>
        <dbReference type="EMBL" id="KAF6146815.1"/>
    </source>
</evidence>
<evidence type="ECO:0000259" key="8">
    <source>
        <dbReference type="PROSITE" id="PS50011"/>
    </source>
</evidence>
<dbReference type="PANTHER" id="PTHR48007">
    <property type="entry name" value="LEUCINE-RICH REPEAT RECEPTOR-LIKE PROTEIN KINASE PXC1"/>
    <property type="match status" value="1"/>
</dbReference>
<gene>
    <name evidence="9" type="ORF">GIB67_007927</name>
</gene>
<name>A0A7J7LW18_9MAGN</name>
<dbReference type="Pfam" id="PF00069">
    <property type="entry name" value="Pkinase"/>
    <property type="match status" value="1"/>
</dbReference>
<dbReference type="Gene3D" id="3.30.200.20">
    <property type="entry name" value="Phosphorylase Kinase, domain 1"/>
    <property type="match status" value="1"/>
</dbReference>
<accession>A0A7J7LW18</accession>
<keyword evidence="2" id="KW-0433">Leucine-rich repeat</keyword>
<evidence type="ECO:0000256" key="2">
    <source>
        <dbReference type="ARBA" id="ARBA00022614"/>
    </source>
</evidence>
<dbReference type="InterPro" id="IPR011009">
    <property type="entry name" value="Kinase-like_dom_sf"/>
</dbReference>
<dbReference type="InterPro" id="IPR001611">
    <property type="entry name" value="Leu-rich_rpt"/>
</dbReference>
<dbReference type="Pfam" id="PF00560">
    <property type="entry name" value="LRR_1"/>
    <property type="match status" value="2"/>
</dbReference>
<dbReference type="InterPro" id="IPR032675">
    <property type="entry name" value="LRR_dom_sf"/>
</dbReference>
<dbReference type="SUPFAM" id="SSF52058">
    <property type="entry name" value="L domain-like"/>
    <property type="match status" value="1"/>
</dbReference>
<dbReference type="OrthoDB" id="1890790at2759"/>
<evidence type="ECO:0000256" key="6">
    <source>
        <dbReference type="ARBA" id="ARBA00023136"/>
    </source>
</evidence>